<protein>
    <submittedName>
        <fullName evidence="1">Uncharacterized protein</fullName>
    </submittedName>
</protein>
<evidence type="ECO:0000313" key="1">
    <source>
        <dbReference type="EMBL" id="GAA0434931.1"/>
    </source>
</evidence>
<accession>A0ABN0Z6E2</accession>
<name>A0ABN0Z6E2_9ACTN</name>
<sequence>MTLAREPVPVHLLATVMAMDDPGPTAGCDVCGALVRQRAEAWQTGNFSQATDCNVELRQHPHVGRPR</sequence>
<organism evidence="1 2">
    <name type="scientific">Streptomyces luteireticuli</name>
    <dbReference type="NCBI Taxonomy" id="173858"/>
    <lineage>
        <taxon>Bacteria</taxon>
        <taxon>Bacillati</taxon>
        <taxon>Actinomycetota</taxon>
        <taxon>Actinomycetes</taxon>
        <taxon>Kitasatosporales</taxon>
        <taxon>Streptomycetaceae</taxon>
        <taxon>Streptomyces</taxon>
    </lineage>
</organism>
<proteinExistence type="predicted"/>
<comment type="caution">
    <text evidence="1">The sequence shown here is derived from an EMBL/GenBank/DDBJ whole genome shotgun (WGS) entry which is preliminary data.</text>
</comment>
<evidence type="ECO:0000313" key="2">
    <source>
        <dbReference type="Proteomes" id="UP001500879"/>
    </source>
</evidence>
<keyword evidence="2" id="KW-1185">Reference proteome</keyword>
<reference evidence="1 2" key="1">
    <citation type="journal article" date="2019" name="Int. J. Syst. Evol. Microbiol.">
        <title>The Global Catalogue of Microorganisms (GCM) 10K type strain sequencing project: providing services to taxonomists for standard genome sequencing and annotation.</title>
        <authorList>
            <consortium name="The Broad Institute Genomics Platform"/>
            <consortium name="The Broad Institute Genome Sequencing Center for Infectious Disease"/>
            <person name="Wu L."/>
            <person name="Ma J."/>
        </authorList>
    </citation>
    <scope>NUCLEOTIDE SEQUENCE [LARGE SCALE GENOMIC DNA]</scope>
    <source>
        <strain evidence="1 2">JCM 4788</strain>
    </source>
</reference>
<dbReference type="EMBL" id="BAAABX010000080">
    <property type="protein sequence ID" value="GAA0434931.1"/>
    <property type="molecule type" value="Genomic_DNA"/>
</dbReference>
<dbReference type="Proteomes" id="UP001500879">
    <property type="component" value="Unassembled WGS sequence"/>
</dbReference>
<gene>
    <name evidence="1" type="ORF">GCM10010357_65550</name>
</gene>